<organism evidence="3 4">
    <name type="scientific">Nostocoides veronense</name>
    <dbReference type="NCBI Taxonomy" id="330836"/>
    <lineage>
        <taxon>Bacteria</taxon>
        <taxon>Bacillati</taxon>
        <taxon>Actinomycetota</taxon>
        <taxon>Actinomycetes</taxon>
        <taxon>Micrococcales</taxon>
        <taxon>Intrasporangiaceae</taxon>
        <taxon>Nostocoides</taxon>
    </lineage>
</organism>
<dbReference type="CDD" id="cd05233">
    <property type="entry name" value="SDR_c"/>
    <property type="match status" value="1"/>
</dbReference>
<reference evidence="4" key="1">
    <citation type="journal article" date="2019" name="Int. J. Syst. Evol. Microbiol.">
        <title>The Global Catalogue of Microorganisms (GCM) 10K type strain sequencing project: providing services to taxonomists for standard genome sequencing and annotation.</title>
        <authorList>
            <consortium name="The Broad Institute Genomics Platform"/>
            <consortium name="The Broad Institute Genome Sequencing Center for Infectious Disease"/>
            <person name="Wu L."/>
            <person name="Ma J."/>
        </authorList>
    </citation>
    <scope>NUCLEOTIDE SEQUENCE [LARGE SCALE GENOMIC DNA]</scope>
    <source>
        <strain evidence="4">JCM 15592</strain>
    </source>
</reference>
<dbReference type="InterPro" id="IPR036291">
    <property type="entry name" value="NAD(P)-bd_dom_sf"/>
</dbReference>
<gene>
    <name evidence="3" type="ORF">GCM10009811_17410</name>
</gene>
<accession>A0ABP4XSP9</accession>
<evidence type="ECO:0000256" key="1">
    <source>
        <dbReference type="ARBA" id="ARBA00006484"/>
    </source>
</evidence>
<dbReference type="PANTHER" id="PTHR43669">
    <property type="entry name" value="5-KETO-D-GLUCONATE 5-REDUCTASE"/>
    <property type="match status" value="1"/>
</dbReference>
<keyword evidence="4" id="KW-1185">Reference proteome</keyword>
<dbReference type="Proteomes" id="UP001499938">
    <property type="component" value="Unassembled WGS sequence"/>
</dbReference>
<evidence type="ECO:0008006" key="5">
    <source>
        <dbReference type="Google" id="ProtNLM"/>
    </source>
</evidence>
<evidence type="ECO:0000313" key="3">
    <source>
        <dbReference type="EMBL" id="GAA1793135.1"/>
    </source>
</evidence>
<proteinExistence type="inferred from homology"/>
<sequence>MEHFAPRVGIVTGGAHGIGRALAAEVVARGGLAVLADRDDEGARTTAAELTALGPGRAVAEHLDVADSAAVQALVEKVAAEHGRLDLMANNAGILFSGPLEEFTDHHWSTAIDVNLRGVVAGTRAAYAVMAQQESRRGRPAGVILNTGSLAG</sequence>
<dbReference type="PRINTS" id="PR00081">
    <property type="entry name" value="GDHRDH"/>
</dbReference>
<dbReference type="PANTHER" id="PTHR43669:SF3">
    <property type="entry name" value="ALCOHOL DEHYDROGENASE, PUTATIVE (AFU_ORTHOLOGUE AFUA_3G03445)-RELATED"/>
    <property type="match status" value="1"/>
</dbReference>
<evidence type="ECO:0000313" key="4">
    <source>
        <dbReference type="Proteomes" id="UP001499938"/>
    </source>
</evidence>
<dbReference type="InterPro" id="IPR002347">
    <property type="entry name" value="SDR_fam"/>
</dbReference>
<dbReference type="EMBL" id="BAAAPO010000026">
    <property type="protein sequence ID" value="GAA1793135.1"/>
    <property type="molecule type" value="Genomic_DNA"/>
</dbReference>
<evidence type="ECO:0000256" key="2">
    <source>
        <dbReference type="ARBA" id="ARBA00023002"/>
    </source>
</evidence>
<dbReference type="Pfam" id="PF00106">
    <property type="entry name" value="adh_short"/>
    <property type="match status" value="1"/>
</dbReference>
<comment type="caution">
    <text evidence="3">The sequence shown here is derived from an EMBL/GenBank/DDBJ whole genome shotgun (WGS) entry which is preliminary data.</text>
</comment>
<comment type="similarity">
    <text evidence="1">Belongs to the short-chain dehydrogenases/reductases (SDR) family.</text>
</comment>
<protein>
    <recommendedName>
        <fullName evidence="5">SDR family NAD(P)-dependent oxidoreductase</fullName>
    </recommendedName>
</protein>
<name>A0ABP4XSP9_9MICO</name>
<keyword evidence="2" id="KW-0560">Oxidoreductase</keyword>
<dbReference type="SUPFAM" id="SSF51735">
    <property type="entry name" value="NAD(P)-binding Rossmann-fold domains"/>
    <property type="match status" value="1"/>
</dbReference>
<dbReference type="Gene3D" id="3.40.50.720">
    <property type="entry name" value="NAD(P)-binding Rossmann-like Domain"/>
    <property type="match status" value="1"/>
</dbReference>